<accession>A0AAD6VQF7</accession>
<feature type="transmembrane region" description="Helical" evidence="2">
    <location>
        <begin position="166"/>
        <end position="190"/>
    </location>
</feature>
<evidence type="ECO:0000256" key="1">
    <source>
        <dbReference type="SAM" id="MobiDB-lite"/>
    </source>
</evidence>
<name>A0AAD6VQF7_9AGAR</name>
<keyword evidence="2" id="KW-0472">Membrane</keyword>
<dbReference type="Proteomes" id="UP001219525">
    <property type="component" value="Unassembled WGS sequence"/>
</dbReference>
<organism evidence="3 4">
    <name type="scientific">Mycena pura</name>
    <dbReference type="NCBI Taxonomy" id="153505"/>
    <lineage>
        <taxon>Eukaryota</taxon>
        <taxon>Fungi</taxon>
        <taxon>Dikarya</taxon>
        <taxon>Basidiomycota</taxon>
        <taxon>Agaricomycotina</taxon>
        <taxon>Agaricomycetes</taxon>
        <taxon>Agaricomycetidae</taxon>
        <taxon>Agaricales</taxon>
        <taxon>Marasmiineae</taxon>
        <taxon>Mycenaceae</taxon>
        <taxon>Mycena</taxon>
    </lineage>
</organism>
<reference evidence="3" key="1">
    <citation type="submission" date="2023-03" db="EMBL/GenBank/DDBJ databases">
        <title>Massive genome expansion in bonnet fungi (Mycena s.s.) driven by repeated elements and novel gene families across ecological guilds.</title>
        <authorList>
            <consortium name="Lawrence Berkeley National Laboratory"/>
            <person name="Harder C.B."/>
            <person name="Miyauchi S."/>
            <person name="Viragh M."/>
            <person name="Kuo A."/>
            <person name="Thoen E."/>
            <person name="Andreopoulos B."/>
            <person name="Lu D."/>
            <person name="Skrede I."/>
            <person name="Drula E."/>
            <person name="Henrissat B."/>
            <person name="Morin E."/>
            <person name="Kohler A."/>
            <person name="Barry K."/>
            <person name="LaButti K."/>
            <person name="Morin E."/>
            <person name="Salamov A."/>
            <person name="Lipzen A."/>
            <person name="Mereny Z."/>
            <person name="Hegedus B."/>
            <person name="Baldrian P."/>
            <person name="Stursova M."/>
            <person name="Weitz H."/>
            <person name="Taylor A."/>
            <person name="Grigoriev I.V."/>
            <person name="Nagy L.G."/>
            <person name="Martin F."/>
            <person name="Kauserud H."/>
        </authorList>
    </citation>
    <scope>NUCLEOTIDE SEQUENCE</scope>
    <source>
        <strain evidence="3">9144</strain>
    </source>
</reference>
<comment type="caution">
    <text evidence="3">The sequence shown here is derived from an EMBL/GenBank/DDBJ whole genome shotgun (WGS) entry which is preliminary data.</text>
</comment>
<feature type="region of interest" description="Disordered" evidence="1">
    <location>
        <begin position="135"/>
        <end position="156"/>
    </location>
</feature>
<feature type="compositionally biased region" description="Low complexity" evidence="1">
    <location>
        <begin position="141"/>
        <end position="151"/>
    </location>
</feature>
<dbReference type="Gene3D" id="2.60.120.260">
    <property type="entry name" value="Galactose-binding domain-like"/>
    <property type="match status" value="1"/>
</dbReference>
<evidence type="ECO:0000313" key="4">
    <source>
        <dbReference type="Proteomes" id="UP001219525"/>
    </source>
</evidence>
<keyword evidence="2" id="KW-1133">Transmembrane helix</keyword>
<evidence type="ECO:0000256" key="2">
    <source>
        <dbReference type="SAM" id="Phobius"/>
    </source>
</evidence>
<gene>
    <name evidence="3" type="ORF">GGX14DRAFT_696381</name>
</gene>
<evidence type="ECO:0000313" key="3">
    <source>
        <dbReference type="EMBL" id="KAJ7216666.1"/>
    </source>
</evidence>
<protein>
    <submittedName>
        <fullName evidence="3">Uncharacterized protein</fullName>
    </submittedName>
</protein>
<keyword evidence="2" id="KW-0812">Transmembrane</keyword>
<dbReference type="EMBL" id="JARJCW010000015">
    <property type="protein sequence ID" value="KAJ7216666.1"/>
    <property type="molecule type" value="Genomic_DNA"/>
</dbReference>
<keyword evidence="4" id="KW-1185">Reference proteome</keyword>
<feature type="region of interest" description="Disordered" evidence="1">
    <location>
        <begin position="258"/>
        <end position="295"/>
    </location>
</feature>
<proteinExistence type="predicted"/>
<dbReference type="AlphaFoldDB" id="A0AAD6VQF7"/>
<sequence length="595" mass="65113">MSQIKIPHTDSRIRYSQLWITTPGPIGEEHTTSTEGETFGFHFNVSEGSTIEVHGGIRPTANPSLAPMSAYSLDDSQDAVLYTSPWVTNSTPVLSFFNSSALSAGVHTLSMRMMNNNSYYLDFLQINDASAEPPPAVYHVSSTTGSSPTGGASRGNFSEARKPFPAAGIAAVVFGSVIFMLCIFGAVLLWRRRARARRGRRPLIFLEPKRDSGGPALTPFTLAAPSPRAVRVQLPPTALPARDRRAAAISAPANLMVASDSDQRQYKDDIDSDDEVRPSNKAKVSADASLPTLSTPSDEKQFHHLLYALRTKGKELLDDAARGTMVNRGAAVQAAEGRRPSCASPGASSNGRPTPSLIVRICFSRVEPLLYCTLVIVSEVDVTVIDGLPTCDMQTFNRIIQTKSPAFLAGAVRNVILQYDNAHQARAILSACPGIENLYLTCQHLDPALVDPVFDLPSLRQLYCLLEQVFNLHSVDPFVHTTLAHITHLELLDDPGKIERHDPMRGIPLGRGSQNPGLCADEARHAGREVLASDFRGVMLMSYAKDWQLGILTGNDYWAQAEALITMRISGEVDRSAFFLEEERWQHMQKYKTSV</sequence>